<dbReference type="SUPFAM" id="SSF47741">
    <property type="entry name" value="CO dehydrogenase ISP C-domain like"/>
    <property type="match status" value="1"/>
</dbReference>
<proteinExistence type="predicted"/>
<name>A0A3B0V554_9ZZZZ</name>
<accession>A0A3B0V554</accession>
<dbReference type="PANTHER" id="PTHR45444:SF3">
    <property type="entry name" value="XANTHINE DEHYDROGENASE"/>
    <property type="match status" value="1"/>
</dbReference>
<dbReference type="Pfam" id="PF00941">
    <property type="entry name" value="FAD_binding_5"/>
    <property type="match status" value="1"/>
</dbReference>
<dbReference type="Gene3D" id="3.30.465.10">
    <property type="match status" value="1"/>
</dbReference>
<dbReference type="InterPro" id="IPR036318">
    <property type="entry name" value="FAD-bd_PCMH-like_sf"/>
</dbReference>
<keyword evidence="3" id="KW-0274">FAD</keyword>
<evidence type="ECO:0000256" key="4">
    <source>
        <dbReference type="ARBA" id="ARBA00023002"/>
    </source>
</evidence>
<evidence type="ECO:0000313" key="8">
    <source>
        <dbReference type="EMBL" id="VAW38678.1"/>
    </source>
</evidence>
<dbReference type="GO" id="GO:0004854">
    <property type="term" value="F:xanthine dehydrogenase activity"/>
    <property type="evidence" value="ECO:0007669"/>
    <property type="project" value="UniProtKB-EC"/>
</dbReference>
<keyword evidence="1" id="KW-0285">Flavoprotein</keyword>
<dbReference type="InterPro" id="IPR016167">
    <property type="entry name" value="FAD-bd_PCMH_sub1"/>
</dbReference>
<dbReference type="PROSITE" id="PS51085">
    <property type="entry name" value="2FE2S_FER_2"/>
    <property type="match status" value="1"/>
</dbReference>
<dbReference type="InterPro" id="IPR012675">
    <property type="entry name" value="Beta-grasp_dom_sf"/>
</dbReference>
<dbReference type="SUPFAM" id="SSF55447">
    <property type="entry name" value="CO dehydrogenase flavoprotein C-terminal domain-like"/>
    <property type="match status" value="1"/>
</dbReference>
<evidence type="ECO:0000256" key="5">
    <source>
        <dbReference type="ARBA" id="ARBA00023004"/>
    </source>
</evidence>
<keyword evidence="2" id="KW-0479">Metal-binding</keyword>
<dbReference type="SUPFAM" id="SSF54292">
    <property type="entry name" value="2Fe-2S ferredoxin-like"/>
    <property type="match status" value="1"/>
</dbReference>
<dbReference type="Gene3D" id="3.10.20.30">
    <property type="match status" value="1"/>
</dbReference>
<dbReference type="EC" id="1.17.1.4" evidence="8"/>
<dbReference type="GO" id="GO:0005506">
    <property type="term" value="F:iron ion binding"/>
    <property type="evidence" value="ECO:0007669"/>
    <property type="project" value="InterPro"/>
</dbReference>
<evidence type="ECO:0000256" key="2">
    <source>
        <dbReference type="ARBA" id="ARBA00022723"/>
    </source>
</evidence>
<dbReference type="CDD" id="cd00207">
    <property type="entry name" value="fer2"/>
    <property type="match status" value="1"/>
</dbReference>
<dbReference type="PROSITE" id="PS51387">
    <property type="entry name" value="FAD_PCMH"/>
    <property type="match status" value="1"/>
</dbReference>
<dbReference type="Pfam" id="PF00111">
    <property type="entry name" value="Fer2"/>
    <property type="match status" value="1"/>
</dbReference>
<dbReference type="InterPro" id="IPR001041">
    <property type="entry name" value="2Fe-2S_ferredoxin-type"/>
</dbReference>
<feature type="domain" description="2Fe-2S ferredoxin-type" evidence="6">
    <location>
        <begin position="327"/>
        <end position="408"/>
    </location>
</feature>
<dbReference type="PANTHER" id="PTHR45444">
    <property type="entry name" value="XANTHINE DEHYDROGENASE"/>
    <property type="match status" value="1"/>
</dbReference>
<dbReference type="Pfam" id="PF01799">
    <property type="entry name" value="Fer2_2"/>
    <property type="match status" value="1"/>
</dbReference>
<evidence type="ECO:0000259" key="7">
    <source>
        <dbReference type="PROSITE" id="PS51387"/>
    </source>
</evidence>
<dbReference type="PROSITE" id="PS00197">
    <property type="entry name" value="2FE2S_FER_1"/>
    <property type="match status" value="1"/>
</dbReference>
<reference evidence="8" key="1">
    <citation type="submission" date="2018-06" db="EMBL/GenBank/DDBJ databases">
        <authorList>
            <person name="Zhirakovskaya E."/>
        </authorList>
    </citation>
    <scope>NUCLEOTIDE SEQUENCE</scope>
</reference>
<evidence type="ECO:0000259" key="6">
    <source>
        <dbReference type="PROSITE" id="PS51085"/>
    </source>
</evidence>
<protein>
    <submittedName>
        <fullName evidence="8">Xanthine dehydrogenase iron-sulfur subunit</fullName>
        <ecNumber evidence="8">1.17.1.4</ecNumber>
    </submittedName>
</protein>
<evidence type="ECO:0000256" key="3">
    <source>
        <dbReference type="ARBA" id="ARBA00022827"/>
    </source>
</evidence>
<dbReference type="InterPro" id="IPR005107">
    <property type="entry name" value="CO_DH_flav_C"/>
</dbReference>
<dbReference type="InterPro" id="IPR002888">
    <property type="entry name" value="2Fe-2S-bd"/>
</dbReference>
<dbReference type="InterPro" id="IPR036010">
    <property type="entry name" value="2Fe-2S_ferredoxin-like_sf"/>
</dbReference>
<dbReference type="InterPro" id="IPR036683">
    <property type="entry name" value="CO_DH_flav_C_dom_sf"/>
</dbReference>
<dbReference type="InterPro" id="IPR016169">
    <property type="entry name" value="FAD-bd_PCMH_sub2"/>
</dbReference>
<dbReference type="SMART" id="SM01092">
    <property type="entry name" value="CO_deh_flav_C"/>
    <property type="match status" value="1"/>
</dbReference>
<keyword evidence="5" id="KW-0408">Iron</keyword>
<feature type="domain" description="FAD-binding PCMH-type" evidence="7">
    <location>
        <begin position="3"/>
        <end position="182"/>
    </location>
</feature>
<sequence>MNYNIYEIRQYETPTSVTAVLQLLAQYGRKARIIAGGTDILLEIERGGRPDVELLIDVTRIPDLANIWQDDDGTIHLGPLVTHNQIVASPLIQQKALPLAQASLEVASPQLRNRATIAGNLITASPANDSITPLRALDASLTLASSSGERVVLLADFYTGVRQTVMRPDEMVVDISFPAMPQSTRGIFVKLGLRRAQAISVIHLALVLDFSADDSVKTAVITQGSVATTIINTPNAEAYLVGKKLNDNVIAEAAQLAAATATPIDDIRGTAAYRKEMVRVLTSRALAALRDGLERSQWPQQPVMLWGETNGRYPTGTQFSHSHAAETPITTTVNGKTISATGGNHKTLLRWLREESTLAGASLIGSKEGCGEGECGACTVILDGMAVMSCLVPAPRAQGATIVTIEGLADNDSSVPLHPLQQAFIETGAVQCGFCIPGFLVAGAKLLEERPSPTHAQIQQAFSGNLCRCTGYYKIIEAVEKAAKAH</sequence>
<dbReference type="Gene3D" id="3.30.43.10">
    <property type="entry name" value="Uridine Diphospho-n-acetylenolpyruvylglucosamine Reductase, domain 2"/>
    <property type="match status" value="1"/>
</dbReference>
<dbReference type="GO" id="GO:0071949">
    <property type="term" value="F:FAD binding"/>
    <property type="evidence" value="ECO:0007669"/>
    <property type="project" value="InterPro"/>
</dbReference>
<dbReference type="GO" id="GO:0051537">
    <property type="term" value="F:2 iron, 2 sulfur cluster binding"/>
    <property type="evidence" value="ECO:0007669"/>
    <property type="project" value="InterPro"/>
</dbReference>
<dbReference type="InterPro" id="IPR016208">
    <property type="entry name" value="Ald_Oxase/xanthine_DH-like"/>
</dbReference>
<dbReference type="InterPro" id="IPR006058">
    <property type="entry name" value="2Fe2S_fd_BS"/>
</dbReference>
<dbReference type="Pfam" id="PF03450">
    <property type="entry name" value="CO_deh_flav_C"/>
    <property type="match status" value="1"/>
</dbReference>
<dbReference type="InterPro" id="IPR016166">
    <property type="entry name" value="FAD-bd_PCMH"/>
</dbReference>
<keyword evidence="4 8" id="KW-0560">Oxidoreductase</keyword>
<dbReference type="AlphaFoldDB" id="A0A3B0V554"/>
<organism evidence="8">
    <name type="scientific">hydrothermal vent metagenome</name>
    <dbReference type="NCBI Taxonomy" id="652676"/>
    <lineage>
        <taxon>unclassified sequences</taxon>
        <taxon>metagenomes</taxon>
        <taxon>ecological metagenomes</taxon>
    </lineage>
</organism>
<dbReference type="SUPFAM" id="SSF56176">
    <property type="entry name" value="FAD-binding/transporter-associated domain-like"/>
    <property type="match status" value="1"/>
</dbReference>
<dbReference type="Gene3D" id="3.30.390.50">
    <property type="entry name" value="CO dehydrogenase flavoprotein, C-terminal domain"/>
    <property type="match status" value="1"/>
</dbReference>
<dbReference type="Gene3D" id="1.10.150.120">
    <property type="entry name" value="[2Fe-2S]-binding domain"/>
    <property type="match status" value="1"/>
</dbReference>
<dbReference type="InterPro" id="IPR036884">
    <property type="entry name" value="2Fe-2S-bd_dom_sf"/>
</dbReference>
<dbReference type="EMBL" id="UOEU01000715">
    <property type="protein sequence ID" value="VAW38678.1"/>
    <property type="molecule type" value="Genomic_DNA"/>
</dbReference>
<gene>
    <name evidence="8" type="ORF">MNBD_CHLOROFLEXI01-146</name>
</gene>
<evidence type="ECO:0000256" key="1">
    <source>
        <dbReference type="ARBA" id="ARBA00022630"/>
    </source>
</evidence>
<dbReference type="InterPro" id="IPR002346">
    <property type="entry name" value="Mopterin_DH_FAD-bd"/>
</dbReference>